<dbReference type="HOGENOM" id="CLU_198488_0_0_1"/>
<dbReference type="Proteomes" id="UP000054477">
    <property type="component" value="Unassembled WGS sequence"/>
</dbReference>
<reference evidence="1 2" key="1">
    <citation type="submission" date="2014-04" db="EMBL/GenBank/DDBJ databases">
        <authorList>
            <consortium name="DOE Joint Genome Institute"/>
            <person name="Kuo A."/>
            <person name="Kohler A."/>
            <person name="Nagy L.G."/>
            <person name="Floudas D."/>
            <person name="Copeland A."/>
            <person name="Barry K.W."/>
            <person name="Cichocki N."/>
            <person name="Veneault-Fourrey C."/>
            <person name="LaButti K."/>
            <person name="Lindquist E.A."/>
            <person name="Lipzen A."/>
            <person name="Lundell T."/>
            <person name="Morin E."/>
            <person name="Murat C."/>
            <person name="Sun H."/>
            <person name="Tunlid A."/>
            <person name="Henrissat B."/>
            <person name="Grigoriev I.V."/>
            <person name="Hibbett D.S."/>
            <person name="Martin F."/>
            <person name="Nordberg H.P."/>
            <person name="Cantor M.N."/>
            <person name="Hua S.X."/>
        </authorList>
    </citation>
    <scope>NUCLEOTIDE SEQUENCE [LARGE SCALE GENOMIC DNA]</scope>
    <source>
        <strain evidence="1 2">LaAM-08-1</strain>
    </source>
</reference>
<proteinExistence type="predicted"/>
<evidence type="ECO:0000313" key="1">
    <source>
        <dbReference type="EMBL" id="KIJ93703.1"/>
    </source>
</evidence>
<organism evidence="1 2">
    <name type="scientific">Laccaria amethystina LaAM-08-1</name>
    <dbReference type="NCBI Taxonomy" id="1095629"/>
    <lineage>
        <taxon>Eukaryota</taxon>
        <taxon>Fungi</taxon>
        <taxon>Dikarya</taxon>
        <taxon>Basidiomycota</taxon>
        <taxon>Agaricomycotina</taxon>
        <taxon>Agaricomycetes</taxon>
        <taxon>Agaricomycetidae</taxon>
        <taxon>Agaricales</taxon>
        <taxon>Agaricineae</taxon>
        <taxon>Hydnangiaceae</taxon>
        <taxon>Laccaria</taxon>
    </lineage>
</organism>
<gene>
    <name evidence="1" type="ORF">K443DRAFT_684276</name>
</gene>
<dbReference type="OrthoDB" id="3110169at2759"/>
<dbReference type="AlphaFoldDB" id="A0A0C9WXP8"/>
<sequence>MGGIVVPKRSEMLDNPIERITDILRSLRVSDSWNETVIGYNGKGASQSEVSPKIVV</sequence>
<accession>A0A0C9WXP8</accession>
<keyword evidence="2" id="KW-1185">Reference proteome</keyword>
<dbReference type="EMBL" id="KN838829">
    <property type="protein sequence ID" value="KIJ93703.1"/>
    <property type="molecule type" value="Genomic_DNA"/>
</dbReference>
<name>A0A0C9WXP8_9AGAR</name>
<protein>
    <submittedName>
        <fullName evidence="1">Unplaced genomic scaffold K443scaffold_294, whole genome shotgun sequence</fullName>
    </submittedName>
</protein>
<evidence type="ECO:0000313" key="2">
    <source>
        <dbReference type="Proteomes" id="UP000054477"/>
    </source>
</evidence>
<reference evidence="2" key="2">
    <citation type="submission" date="2015-01" db="EMBL/GenBank/DDBJ databases">
        <title>Evolutionary Origins and Diversification of the Mycorrhizal Mutualists.</title>
        <authorList>
            <consortium name="DOE Joint Genome Institute"/>
            <consortium name="Mycorrhizal Genomics Consortium"/>
            <person name="Kohler A."/>
            <person name="Kuo A."/>
            <person name="Nagy L.G."/>
            <person name="Floudas D."/>
            <person name="Copeland A."/>
            <person name="Barry K.W."/>
            <person name="Cichocki N."/>
            <person name="Veneault-Fourrey C."/>
            <person name="LaButti K."/>
            <person name="Lindquist E.A."/>
            <person name="Lipzen A."/>
            <person name="Lundell T."/>
            <person name="Morin E."/>
            <person name="Murat C."/>
            <person name="Riley R."/>
            <person name="Ohm R."/>
            <person name="Sun H."/>
            <person name="Tunlid A."/>
            <person name="Henrissat B."/>
            <person name="Grigoriev I.V."/>
            <person name="Hibbett D.S."/>
            <person name="Martin F."/>
        </authorList>
    </citation>
    <scope>NUCLEOTIDE SEQUENCE [LARGE SCALE GENOMIC DNA]</scope>
    <source>
        <strain evidence="2">LaAM-08-1</strain>
    </source>
</reference>